<accession>B6IFY1</accession>
<dbReference type="GeneID" id="68919206"/>
<proteinExistence type="predicted"/>
<dbReference type="CTD" id="68919206"/>
<dbReference type="HOGENOM" id="CLU_2943909_0_0_1"/>
<gene>
    <name evidence="1" type="ORF">CBG27757</name>
    <name evidence="1" type="ORF">CBG_27757</name>
</gene>
<evidence type="ECO:0000313" key="1">
    <source>
        <dbReference type="EMBL" id="CAR98811.1"/>
    </source>
</evidence>
<dbReference type="KEGG" id="cbr:CBG_27757"/>
<dbReference type="InParanoid" id="B6IFY1"/>
<reference evidence="1 2" key="1">
    <citation type="journal article" date="2003" name="PLoS Biol.">
        <title>The genome sequence of Caenorhabditis briggsae: a platform for comparative genomics.</title>
        <authorList>
            <person name="Stein L.D."/>
            <person name="Bao Z."/>
            <person name="Blasiar D."/>
            <person name="Blumenthal T."/>
            <person name="Brent M.R."/>
            <person name="Chen N."/>
            <person name="Chinwalla A."/>
            <person name="Clarke L."/>
            <person name="Clee C."/>
            <person name="Coghlan A."/>
            <person name="Coulson A."/>
            <person name="D'Eustachio P."/>
            <person name="Fitch D.H."/>
            <person name="Fulton L.A."/>
            <person name="Fulton R.E."/>
            <person name="Griffiths-Jones S."/>
            <person name="Harris T.W."/>
            <person name="Hillier L.W."/>
            <person name="Kamath R."/>
            <person name="Kuwabara P.E."/>
            <person name="Mardis E.R."/>
            <person name="Marra M.A."/>
            <person name="Miner T.L."/>
            <person name="Minx P."/>
            <person name="Mullikin J.C."/>
            <person name="Plumb R.W."/>
            <person name="Rogers J."/>
            <person name="Schein J.E."/>
            <person name="Sohrmann M."/>
            <person name="Spieth J."/>
            <person name="Stajich J.E."/>
            <person name="Wei C."/>
            <person name="Willey D."/>
            <person name="Wilson R.K."/>
            <person name="Durbin R."/>
            <person name="Waterston R.H."/>
        </authorList>
    </citation>
    <scope>NUCLEOTIDE SEQUENCE [LARGE SCALE GENOMIC DNA]</scope>
    <source>
        <strain evidence="1 2">AF16</strain>
    </source>
</reference>
<dbReference type="RefSeq" id="XP_045098381.1">
    <property type="nucleotide sequence ID" value="XM_045239819.1"/>
</dbReference>
<dbReference type="AlphaFoldDB" id="B6IFY1"/>
<dbReference type="EMBL" id="HE600917">
    <property type="protein sequence ID" value="CAR98811.1"/>
    <property type="molecule type" value="Genomic_DNA"/>
</dbReference>
<evidence type="ECO:0000313" key="2">
    <source>
        <dbReference type="Proteomes" id="UP000008549"/>
    </source>
</evidence>
<organism evidence="1 2">
    <name type="scientific">Caenorhabditis briggsae</name>
    <dbReference type="NCBI Taxonomy" id="6238"/>
    <lineage>
        <taxon>Eukaryota</taxon>
        <taxon>Metazoa</taxon>
        <taxon>Ecdysozoa</taxon>
        <taxon>Nematoda</taxon>
        <taxon>Chromadorea</taxon>
        <taxon>Rhabditida</taxon>
        <taxon>Rhabditina</taxon>
        <taxon>Rhabditomorpha</taxon>
        <taxon>Rhabditoidea</taxon>
        <taxon>Rhabditidae</taxon>
        <taxon>Peloderinae</taxon>
        <taxon>Caenorhabditis</taxon>
    </lineage>
</organism>
<keyword evidence="2" id="KW-1185">Reference proteome</keyword>
<protein>
    <submittedName>
        <fullName evidence="1">Protein CBG27757</fullName>
    </submittedName>
</protein>
<sequence length="60" mass="7058">MDLVSLHFDYCMFQSEDYLPQKHVKVQNSALFEISKSYFNTVILPKSIKVRFTLISEKEA</sequence>
<name>B6IFY1_CAEBR</name>
<dbReference type="Proteomes" id="UP000008549">
    <property type="component" value="Unassembled WGS sequence"/>
</dbReference>
<reference evidence="1 2" key="2">
    <citation type="journal article" date="2011" name="PLoS Genet.">
        <title>Caenorhabditis briggsae recombinant inbred line genotypes reveal inter-strain incompatibility and the evolution of recombination.</title>
        <authorList>
            <person name="Ross J.A."/>
            <person name="Koboldt D.C."/>
            <person name="Staisch J.E."/>
            <person name="Chamberlin H.M."/>
            <person name="Gupta B.P."/>
            <person name="Miller R.D."/>
            <person name="Baird S.E."/>
            <person name="Haag E.S."/>
        </authorList>
    </citation>
    <scope>NUCLEOTIDE SEQUENCE [LARGE SCALE GENOMIC DNA]</scope>
    <source>
        <strain evidence="1 2">AF16</strain>
    </source>
</reference>